<keyword evidence="1" id="KW-0040">ANK repeat</keyword>
<evidence type="ECO:0000259" key="5">
    <source>
        <dbReference type="Pfam" id="PF26640"/>
    </source>
</evidence>
<feature type="coiled-coil region" evidence="2">
    <location>
        <begin position="571"/>
        <end position="612"/>
    </location>
</feature>
<dbReference type="Pfam" id="PF06985">
    <property type="entry name" value="HET"/>
    <property type="match status" value="1"/>
</dbReference>
<feature type="transmembrane region" description="Helical" evidence="3">
    <location>
        <begin position="208"/>
        <end position="225"/>
    </location>
</feature>
<dbReference type="InterPro" id="IPR058525">
    <property type="entry name" value="DUF8212"/>
</dbReference>
<keyword evidence="7" id="KW-1185">Reference proteome</keyword>
<dbReference type="Proteomes" id="UP001239445">
    <property type="component" value="Unassembled WGS sequence"/>
</dbReference>
<sequence length="923" mass="102840">MRLINATTWKLEDFHDSVPPYAILSHTWGRDEDELHFSDVVKGDLLPAHGNDSSSRTVKLEGCCARAKDDGLGYVWIDTCCINKSDSVELGEAINSMFRWYQQAAVCYAYLADVPPGDPWQESSSRFFSSRWFTRGWTLQELLAPPKLRFYDSSWTLLGTKGQMATAVQQITGIPRSFLLGWASLHEASIAQRMSWAAKRTTKRREDIAYCLLGIFGVMMPMIYGEGEQAFIRLQEAILRHNSDDSILAWGFEGDSQGSPENQQCEIKSRGPLATSPCAFAFSGNIVRKRIETSSPSLEIVGGLLRAEVIIHKTGSATCYGQLNCAQESSPPWKFVAIPLEISQQGGYVRSKGNRCAVFVDIPSKSEPESIFISLERQNPTAKAPKNSDYWFCIEEPTGVHLELIDVDPPKYWDKDRSMISTRHRPNLQEFQARFRHIGSTSRDFVIHLEFVQLNASVPEASIFLSTIPRTGAFPRPHGLSEFESYPSTTENGALTIENGVLEVTADLCLEDVAGRPMFVVRVAAKSISEVTEQRRRQLKSEYVWNVLENDKAERWQKELGERMVEINTSMSSTNHRLEEIEVAMKKLMEERARLAEQLEQETRQQATLDNELTMLGEQRSSCEAQLRKIPQELEELNAGVGSNTGWFRAVIKGLFEAGKLDKWMETDVCPAIDIPSKDGASDISEKNGAILVWAARHNCAGLLKRLIEDGADPNAPGFEEMTPLELAILVDSEVAVEQLLKVGAKPCPSPILEIENTPLWLAASKQKEGICRLLIKFGASTEITDQYGKRLLVSAVKKGEHLMVELLLKLGANLALRNRKGDKPLHMAVDKGDYNMCLVLLNGGANIDAKNDYGQTPLARAAVRGWPIIAQLLLQRGADETPADRDGRTALMHATHNDRAEIMRMIASRAAQRKTVPSATAS</sequence>
<protein>
    <recommendedName>
        <fullName evidence="8">Heterokaryon incompatibility domain-containing protein</fullName>
    </recommendedName>
</protein>
<dbReference type="InterPro" id="IPR002110">
    <property type="entry name" value="Ankyrin_rpt"/>
</dbReference>
<organism evidence="6 7">
    <name type="scientific">Echria macrotheca</name>
    <dbReference type="NCBI Taxonomy" id="438768"/>
    <lineage>
        <taxon>Eukaryota</taxon>
        <taxon>Fungi</taxon>
        <taxon>Dikarya</taxon>
        <taxon>Ascomycota</taxon>
        <taxon>Pezizomycotina</taxon>
        <taxon>Sordariomycetes</taxon>
        <taxon>Sordariomycetidae</taxon>
        <taxon>Sordariales</taxon>
        <taxon>Schizotheciaceae</taxon>
        <taxon>Echria</taxon>
    </lineage>
</organism>
<dbReference type="PROSITE" id="PS50088">
    <property type="entry name" value="ANK_REPEAT"/>
    <property type="match status" value="4"/>
</dbReference>
<dbReference type="AlphaFoldDB" id="A0AAJ0BAF0"/>
<evidence type="ECO:0008006" key="8">
    <source>
        <dbReference type="Google" id="ProtNLM"/>
    </source>
</evidence>
<dbReference type="PANTHER" id="PTHR10622:SF10">
    <property type="entry name" value="HET DOMAIN-CONTAINING PROTEIN"/>
    <property type="match status" value="1"/>
</dbReference>
<keyword evidence="3" id="KW-1133">Transmembrane helix</keyword>
<feature type="domain" description="Heterokaryon incompatibility" evidence="4">
    <location>
        <begin position="21"/>
        <end position="113"/>
    </location>
</feature>
<gene>
    <name evidence="6" type="ORF">QBC47DRAFT_383900</name>
</gene>
<feature type="repeat" description="ANK" evidence="1">
    <location>
        <begin position="821"/>
        <end position="853"/>
    </location>
</feature>
<dbReference type="Gene3D" id="1.25.40.20">
    <property type="entry name" value="Ankyrin repeat-containing domain"/>
    <property type="match status" value="1"/>
</dbReference>
<evidence type="ECO:0000256" key="2">
    <source>
        <dbReference type="SAM" id="Coils"/>
    </source>
</evidence>
<dbReference type="EMBL" id="MU839835">
    <property type="protein sequence ID" value="KAK1754427.1"/>
    <property type="molecule type" value="Genomic_DNA"/>
</dbReference>
<evidence type="ECO:0000259" key="4">
    <source>
        <dbReference type="Pfam" id="PF06985"/>
    </source>
</evidence>
<dbReference type="PANTHER" id="PTHR10622">
    <property type="entry name" value="HET DOMAIN-CONTAINING PROTEIN"/>
    <property type="match status" value="1"/>
</dbReference>
<dbReference type="SUPFAM" id="SSF48403">
    <property type="entry name" value="Ankyrin repeat"/>
    <property type="match status" value="1"/>
</dbReference>
<keyword evidence="3" id="KW-0472">Membrane</keyword>
<feature type="repeat" description="ANK" evidence="1">
    <location>
        <begin position="788"/>
        <end position="820"/>
    </location>
</feature>
<evidence type="ECO:0000313" key="7">
    <source>
        <dbReference type="Proteomes" id="UP001239445"/>
    </source>
</evidence>
<proteinExistence type="predicted"/>
<evidence type="ECO:0000256" key="3">
    <source>
        <dbReference type="SAM" id="Phobius"/>
    </source>
</evidence>
<dbReference type="InterPro" id="IPR010730">
    <property type="entry name" value="HET"/>
</dbReference>
<name>A0AAJ0BAF0_9PEZI</name>
<evidence type="ECO:0000256" key="1">
    <source>
        <dbReference type="PROSITE-ProRule" id="PRU00023"/>
    </source>
</evidence>
<evidence type="ECO:0000313" key="6">
    <source>
        <dbReference type="EMBL" id="KAK1754427.1"/>
    </source>
</evidence>
<dbReference type="Pfam" id="PF12796">
    <property type="entry name" value="Ank_2"/>
    <property type="match status" value="2"/>
</dbReference>
<keyword evidence="2" id="KW-0175">Coiled coil</keyword>
<reference evidence="6" key="1">
    <citation type="submission" date="2023-06" db="EMBL/GenBank/DDBJ databases">
        <title>Genome-scale phylogeny and comparative genomics of the fungal order Sordariales.</title>
        <authorList>
            <consortium name="Lawrence Berkeley National Laboratory"/>
            <person name="Hensen N."/>
            <person name="Bonometti L."/>
            <person name="Westerberg I."/>
            <person name="Brannstrom I.O."/>
            <person name="Guillou S."/>
            <person name="Cros-Aarteil S."/>
            <person name="Calhoun S."/>
            <person name="Haridas S."/>
            <person name="Kuo A."/>
            <person name="Mondo S."/>
            <person name="Pangilinan J."/>
            <person name="Riley R."/>
            <person name="Labutti K."/>
            <person name="Andreopoulos B."/>
            <person name="Lipzen A."/>
            <person name="Chen C."/>
            <person name="Yanf M."/>
            <person name="Daum C."/>
            <person name="Ng V."/>
            <person name="Clum A."/>
            <person name="Steindorff A."/>
            <person name="Ohm R."/>
            <person name="Martin F."/>
            <person name="Silar P."/>
            <person name="Natvig D."/>
            <person name="Lalanne C."/>
            <person name="Gautier V."/>
            <person name="Ament-Velasquez S.L."/>
            <person name="Kruys A."/>
            <person name="Hutchinson M.I."/>
            <person name="Powell A.J."/>
            <person name="Barry K."/>
            <person name="Miller A.N."/>
            <person name="Grigoriev I.V."/>
            <person name="Debuchy R."/>
            <person name="Gladieux P."/>
            <person name="Thoren M.H."/>
            <person name="Johannesson H."/>
        </authorList>
    </citation>
    <scope>NUCLEOTIDE SEQUENCE</scope>
    <source>
        <strain evidence="6">PSN4</strain>
    </source>
</reference>
<comment type="caution">
    <text evidence="6">The sequence shown here is derived from an EMBL/GenBank/DDBJ whole genome shotgun (WGS) entry which is preliminary data.</text>
</comment>
<feature type="repeat" description="ANK" evidence="1">
    <location>
        <begin position="854"/>
        <end position="886"/>
    </location>
</feature>
<feature type="repeat" description="ANK" evidence="1">
    <location>
        <begin position="755"/>
        <end position="787"/>
    </location>
</feature>
<dbReference type="Pfam" id="PF26640">
    <property type="entry name" value="DUF8212"/>
    <property type="match status" value="1"/>
</dbReference>
<dbReference type="SMART" id="SM00248">
    <property type="entry name" value="ANK"/>
    <property type="match status" value="7"/>
</dbReference>
<feature type="domain" description="DUF8212" evidence="5">
    <location>
        <begin position="229"/>
        <end position="265"/>
    </location>
</feature>
<keyword evidence="3" id="KW-0812">Transmembrane</keyword>
<dbReference type="PROSITE" id="PS50297">
    <property type="entry name" value="ANK_REP_REGION"/>
    <property type="match status" value="2"/>
</dbReference>
<dbReference type="InterPro" id="IPR036770">
    <property type="entry name" value="Ankyrin_rpt-contain_sf"/>
</dbReference>
<accession>A0AAJ0BAF0</accession>